<keyword evidence="2" id="KW-1185">Reference proteome</keyword>
<sequence length="77" mass="8502">MSAFVVVMTCGIKARIEQPYQLSIQLILGCVLEVFGVRLDEANELIQVFVECADKLFVADWGEAAQLCKQLVLPACL</sequence>
<proteinExistence type="predicted"/>
<comment type="caution">
    <text evidence="1">The sequence shown here is derived from an EMBL/GenBank/DDBJ whole genome shotgun (WGS) entry which is preliminary data.</text>
</comment>
<protein>
    <submittedName>
        <fullName evidence="1">Uncharacterized protein</fullName>
    </submittedName>
</protein>
<dbReference type="EMBL" id="NIOF01000008">
    <property type="protein sequence ID" value="OWQ87681.1"/>
    <property type="molecule type" value="Genomic_DNA"/>
</dbReference>
<organism evidence="1 2">
    <name type="scientific">Roseateles aquatilis</name>
    <dbReference type="NCBI Taxonomy" id="431061"/>
    <lineage>
        <taxon>Bacteria</taxon>
        <taxon>Pseudomonadati</taxon>
        <taxon>Pseudomonadota</taxon>
        <taxon>Betaproteobacteria</taxon>
        <taxon>Burkholderiales</taxon>
        <taxon>Sphaerotilaceae</taxon>
        <taxon>Roseateles</taxon>
    </lineage>
</organism>
<reference evidence="1 2" key="1">
    <citation type="journal article" date="2008" name="Int. J. Syst. Evol. Microbiol.">
        <title>Description of Roseateles aquatilis sp. nov. and Roseateles terrae sp. nov., in the class Betaproteobacteria, and emended description of the genus Roseateles.</title>
        <authorList>
            <person name="Gomila M."/>
            <person name="Bowien B."/>
            <person name="Falsen E."/>
            <person name="Moore E.R."/>
            <person name="Lalucat J."/>
        </authorList>
    </citation>
    <scope>NUCLEOTIDE SEQUENCE [LARGE SCALE GENOMIC DNA]</scope>
    <source>
        <strain evidence="1 2">CCUG 48205</strain>
    </source>
</reference>
<name>A0A246J507_9BURK</name>
<gene>
    <name evidence="1" type="ORF">CDN99_17425</name>
</gene>
<accession>A0A246J507</accession>
<evidence type="ECO:0000313" key="1">
    <source>
        <dbReference type="EMBL" id="OWQ87681.1"/>
    </source>
</evidence>
<evidence type="ECO:0000313" key="2">
    <source>
        <dbReference type="Proteomes" id="UP000197468"/>
    </source>
</evidence>
<dbReference type="Proteomes" id="UP000197468">
    <property type="component" value="Unassembled WGS sequence"/>
</dbReference>
<dbReference type="AlphaFoldDB" id="A0A246J507"/>